<reference evidence="1 2" key="1">
    <citation type="submission" date="2018-04" db="EMBL/GenBank/DDBJ databases">
        <title>Genomic Encyclopedia of Archaeal and Bacterial Type Strains, Phase II (KMG-II): from individual species to whole genera.</title>
        <authorList>
            <person name="Goeker M."/>
        </authorList>
    </citation>
    <scope>NUCLEOTIDE SEQUENCE [LARGE SCALE GENOMIC DNA]</scope>
    <source>
        <strain evidence="1 2">DSM 100977</strain>
    </source>
</reference>
<evidence type="ECO:0000313" key="2">
    <source>
        <dbReference type="Proteomes" id="UP000243978"/>
    </source>
</evidence>
<dbReference type="Pfam" id="PF12616">
    <property type="entry name" value="DUF3775"/>
    <property type="match status" value="1"/>
</dbReference>
<accession>A0A2T6BNI4</accession>
<dbReference type="InterPro" id="IPR022254">
    <property type="entry name" value="DUF3775"/>
</dbReference>
<evidence type="ECO:0000313" key="1">
    <source>
        <dbReference type="EMBL" id="PTX57643.1"/>
    </source>
</evidence>
<dbReference type="RefSeq" id="WP_107845723.1">
    <property type="nucleotide sequence ID" value="NZ_QBKS01000001.1"/>
</dbReference>
<organism evidence="1 2">
    <name type="scientific">Litoreibacter ponti</name>
    <dbReference type="NCBI Taxonomy" id="1510457"/>
    <lineage>
        <taxon>Bacteria</taxon>
        <taxon>Pseudomonadati</taxon>
        <taxon>Pseudomonadota</taxon>
        <taxon>Alphaproteobacteria</taxon>
        <taxon>Rhodobacterales</taxon>
        <taxon>Roseobacteraceae</taxon>
        <taxon>Litoreibacter</taxon>
    </lineage>
</organism>
<keyword evidence="2" id="KW-1185">Reference proteome</keyword>
<dbReference type="AlphaFoldDB" id="A0A2T6BNI4"/>
<dbReference type="OrthoDB" id="5641374at2"/>
<protein>
    <submittedName>
        <fullName evidence="1">Uncharacterized protein DUF3775</fullName>
    </submittedName>
</protein>
<gene>
    <name evidence="1" type="ORF">C8N43_2314</name>
</gene>
<proteinExistence type="predicted"/>
<dbReference type="EMBL" id="QBKS01000001">
    <property type="protein sequence ID" value="PTX57643.1"/>
    <property type="molecule type" value="Genomic_DNA"/>
</dbReference>
<sequence length="104" mass="11369">MELSLNTVAQVVLYAHERERAEAELRAFIGAMGEQEQIELVALTWIGRGSFDAEEWEEAVLTARQEASTPTADYLLGMPHVADHLESGAEALGLDLSAAEEDLL</sequence>
<name>A0A2T6BNI4_9RHOB</name>
<comment type="caution">
    <text evidence="1">The sequence shown here is derived from an EMBL/GenBank/DDBJ whole genome shotgun (WGS) entry which is preliminary data.</text>
</comment>
<dbReference type="Proteomes" id="UP000243978">
    <property type="component" value="Unassembled WGS sequence"/>
</dbReference>